<reference evidence="2" key="1">
    <citation type="submission" date="2020-12" db="EMBL/GenBank/DDBJ databases">
        <title>Desulfobium dissulfuricans gen. nov., sp. nov., a novel mesophilic, sulfate-reducing bacterium isolated from a deep-sea hydrothermal vent.</title>
        <authorList>
            <person name="Hashimoto Y."/>
            <person name="Tame A."/>
            <person name="Sawayama S."/>
            <person name="Miyazaki J."/>
            <person name="Takai K."/>
            <person name="Nakagawa S."/>
        </authorList>
    </citation>
    <scope>NUCLEOTIDE SEQUENCE</scope>
    <source>
        <strain evidence="2">GF1</strain>
    </source>
</reference>
<dbReference type="RefSeq" id="WP_267928383.1">
    <property type="nucleotide sequence ID" value="NZ_AP024233.1"/>
</dbReference>
<gene>
    <name evidence="2" type="ORF">GF1_08520</name>
</gene>
<dbReference type="Proteomes" id="UP001063350">
    <property type="component" value="Chromosome"/>
</dbReference>
<keyword evidence="3" id="KW-1185">Reference proteome</keyword>
<evidence type="ECO:0000313" key="2">
    <source>
        <dbReference type="EMBL" id="BCO08476.1"/>
    </source>
</evidence>
<keyword evidence="1" id="KW-1133">Transmembrane helix</keyword>
<keyword evidence="1" id="KW-0812">Transmembrane</keyword>
<evidence type="ECO:0000256" key="1">
    <source>
        <dbReference type="SAM" id="Phobius"/>
    </source>
</evidence>
<organism evidence="2 3">
    <name type="scientific">Desulfolithobacter dissulfuricans</name>
    <dbReference type="NCBI Taxonomy" id="2795293"/>
    <lineage>
        <taxon>Bacteria</taxon>
        <taxon>Pseudomonadati</taxon>
        <taxon>Thermodesulfobacteriota</taxon>
        <taxon>Desulfobulbia</taxon>
        <taxon>Desulfobulbales</taxon>
        <taxon>Desulfobulbaceae</taxon>
        <taxon>Desulfolithobacter</taxon>
    </lineage>
</organism>
<dbReference type="AlphaFoldDB" id="A0A915TZ36"/>
<name>A0A915TZ36_9BACT</name>
<dbReference type="EMBL" id="AP024233">
    <property type="protein sequence ID" value="BCO08476.1"/>
    <property type="molecule type" value="Genomic_DNA"/>
</dbReference>
<accession>A0A915TZ36</accession>
<sequence length="155" mass="18370">MNRIPRPSAWQIVFQTAVVCLFCFSLWFFMQTRTEKLELNRAIQTLRYEKTKYDRIKSSVESYISLREKIMACRDIRTPLVWEQIEIHLEELGFFDLLHHLRFLHQDIQNQYGRDGMFVMETMQMAQQDRAGATTGPVRFLIRGYLLSVCGGEEP</sequence>
<evidence type="ECO:0000313" key="3">
    <source>
        <dbReference type="Proteomes" id="UP001063350"/>
    </source>
</evidence>
<keyword evidence="1" id="KW-0472">Membrane</keyword>
<dbReference type="KEGG" id="ddu:GF1_08520"/>
<feature type="transmembrane region" description="Helical" evidence="1">
    <location>
        <begin position="12"/>
        <end position="30"/>
    </location>
</feature>
<proteinExistence type="predicted"/>
<protein>
    <submittedName>
        <fullName evidence="2">Uncharacterized protein</fullName>
    </submittedName>
</protein>